<dbReference type="AlphaFoldDB" id="A0A239E3B3"/>
<dbReference type="PANTHER" id="PTHR43364">
    <property type="entry name" value="NADH-SPECIFIC METHYLGLYOXAL REDUCTASE-RELATED"/>
    <property type="match status" value="1"/>
</dbReference>
<dbReference type="EMBL" id="FZOS01000005">
    <property type="protein sequence ID" value="SNS38979.1"/>
    <property type="molecule type" value="Genomic_DNA"/>
</dbReference>
<dbReference type="GO" id="GO:0005829">
    <property type="term" value="C:cytosol"/>
    <property type="evidence" value="ECO:0007669"/>
    <property type="project" value="TreeGrafter"/>
</dbReference>
<protein>
    <submittedName>
        <fullName evidence="2">Predicted oxidoreductase</fullName>
    </submittedName>
</protein>
<dbReference type="Gene3D" id="3.20.20.100">
    <property type="entry name" value="NADP-dependent oxidoreductase domain"/>
    <property type="match status" value="1"/>
</dbReference>
<dbReference type="InterPro" id="IPR036812">
    <property type="entry name" value="NAD(P)_OxRdtase_dom_sf"/>
</dbReference>
<proteinExistence type="predicted"/>
<dbReference type="InterPro" id="IPR050523">
    <property type="entry name" value="AKR_Detox_Biosynth"/>
</dbReference>
<evidence type="ECO:0000313" key="3">
    <source>
        <dbReference type="Proteomes" id="UP000198281"/>
    </source>
</evidence>
<evidence type="ECO:0000313" key="2">
    <source>
        <dbReference type="EMBL" id="SNS38979.1"/>
    </source>
</evidence>
<accession>A0A239E3B3</accession>
<dbReference type="SUPFAM" id="SSF51430">
    <property type="entry name" value="NAD(P)-linked oxidoreductase"/>
    <property type="match status" value="1"/>
</dbReference>
<reference evidence="3" key="1">
    <citation type="submission" date="2017-06" db="EMBL/GenBank/DDBJ databases">
        <authorList>
            <person name="Varghese N."/>
            <person name="Submissions S."/>
        </authorList>
    </citation>
    <scope>NUCLEOTIDE SEQUENCE [LARGE SCALE GENOMIC DNA]</scope>
    <source>
        <strain evidence="3">LNB2</strain>
    </source>
</reference>
<dbReference type="Pfam" id="PF00248">
    <property type="entry name" value="Aldo_ket_red"/>
    <property type="match status" value="1"/>
</dbReference>
<evidence type="ECO:0000259" key="1">
    <source>
        <dbReference type="Pfam" id="PF00248"/>
    </source>
</evidence>
<dbReference type="Proteomes" id="UP000198281">
    <property type="component" value="Unassembled WGS sequence"/>
</dbReference>
<organism evidence="2 3">
    <name type="scientific">Edaphosphingomonas laterariae</name>
    <dbReference type="NCBI Taxonomy" id="861865"/>
    <lineage>
        <taxon>Bacteria</taxon>
        <taxon>Pseudomonadati</taxon>
        <taxon>Pseudomonadota</taxon>
        <taxon>Alphaproteobacteria</taxon>
        <taxon>Sphingomonadales</taxon>
        <taxon>Rhizorhabdaceae</taxon>
        <taxon>Edaphosphingomonas</taxon>
    </lineage>
</organism>
<gene>
    <name evidence="2" type="ORF">SAMN06295912_105180</name>
</gene>
<feature type="domain" description="NADP-dependent oxidoreductase" evidence="1">
    <location>
        <begin position="30"/>
        <end position="291"/>
    </location>
</feature>
<dbReference type="InterPro" id="IPR023210">
    <property type="entry name" value="NADP_OxRdtase_dom"/>
</dbReference>
<dbReference type="PANTHER" id="PTHR43364:SF1">
    <property type="entry name" value="OXIDOREDUCTASE YDHF"/>
    <property type="match status" value="1"/>
</dbReference>
<name>A0A239E3B3_9SPHN</name>
<sequence length="309" mass="32870">MTGRMTAMTYLPAPAESRLLGKSGLTVSPIAWGMWRFAGDDVAAARARIEAALAAGVTLFDTADIYGPDNGEPFGAAEKLLGRVFAEDRALRNRMVIATKGGIEMGTPYNSGAAYIEAAIDASLQRLGADHVELWQIHRPDMLTHPAEVARALEKAHAAGKIGAVGVSNYTVSQAAALMAFLPMPLVSHQPEFSALKLDPLNDGLFDQAMTHDVAVLAWSPLGGGRIADPQDARSLRVAAALDAKAIEYGVSRSAAAYSWIMAHPARPIPIVGTQNPARIAEIPDALKPRWTRADWYAVLVASLGENLP</sequence>
<keyword evidence="3" id="KW-1185">Reference proteome</keyword>